<proteinExistence type="predicted"/>
<accession>A0ABM1ES72</accession>
<protein>
    <submittedName>
        <fullName evidence="2">Uncharacterized protein LOC106815128</fullName>
    </submittedName>
</protein>
<reference evidence="2" key="1">
    <citation type="submission" date="2025-08" db="UniProtKB">
        <authorList>
            <consortium name="RefSeq"/>
        </authorList>
    </citation>
    <scope>IDENTIFICATION</scope>
</reference>
<gene>
    <name evidence="2" type="primary">LOC106815128</name>
</gene>
<keyword evidence="1" id="KW-1185">Reference proteome</keyword>
<dbReference type="InterPro" id="IPR011330">
    <property type="entry name" value="Glyco_hydro/deAcase_b/a-brl"/>
</dbReference>
<dbReference type="Gene3D" id="3.20.20.370">
    <property type="entry name" value="Glycoside hydrolase/deacetylase"/>
    <property type="match status" value="1"/>
</dbReference>
<evidence type="ECO:0000313" key="2">
    <source>
        <dbReference type="RefSeq" id="XP_014675043.1"/>
    </source>
</evidence>
<organism evidence="1 2">
    <name type="scientific">Priapulus caudatus</name>
    <name type="common">Priapulid worm</name>
    <dbReference type="NCBI Taxonomy" id="37621"/>
    <lineage>
        <taxon>Eukaryota</taxon>
        <taxon>Metazoa</taxon>
        <taxon>Ecdysozoa</taxon>
        <taxon>Scalidophora</taxon>
        <taxon>Priapulida</taxon>
        <taxon>Priapulimorpha</taxon>
        <taxon>Priapulimorphida</taxon>
        <taxon>Priapulidae</taxon>
        <taxon>Priapulus</taxon>
    </lineage>
</organism>
<evidence type="ECO:0000313" key="1">
    <source>
        <dbReference type="Proteomes" id="UP000695022"/>
    </source>
</evidence>
<sequence>MMSTFGHINDVVGMRAPYLQMGGDRQFEMMSENGYTWDASWSTNMNDPPLWPFTLDYAAKIDCSVPPCPVHSHPGIWEVPLVNWLDTNDTLCAEVDNCYLPNDKEEALQLFRQNFRRHYEQNRAPFGIHLRARWFYSAHYNLEALQEFLAELEQLNDVWLVTISDVIRWMRNPVPNSRAEEFFDCDFTNRLPACLGSLLCEYMNVTHMPNSEDHPGDRFLHTCADQCPDVYPWLGNPTGSANP</sequence>
<dbReference type="GeneID" id="106815128"/>
<dbReference type="Proteomes" id="UP000695022">
    <property type="component" value="Unplaced"/>
</dbReference>
<dbReference type="RefSeq" id="XP_014675043.1">
    <property type="nucleotide sequence ID" value="XM_014819557.1"/>
</dbReference>
<dbReference type="SUPFAM" id="SSF88713">
    <property type="entry name" value="Glycoside hydrolase/deacetylase"/>
    <property type="match status" value="1"/>
</dbReference>
<dbReference type="InterPro" id="IPR052740">
    <property type="entry name" value="CE4"/>
</dbReference>
<name>A0ABM1ES72_PRICU</name>
<dbReference type="PANTHER" id="PTHR45985">
    <property type="match status" value="1"/>
</dbReference>
<dbReference type="PANTHER" id="PTHR45985:SF3">
    <property type="entry name" value="CHITIN DEACETYLASE-LIKE 4"/>
    <property type="match status" value="1"/>
</dbReference>